<dbReference type="EMBL" id="CP011266">
    <property type="protein sequence ID" value="ALT68271.1"/>
    <property type="molecule type" value="Genomic_DNA"/>
</dbReference>
<accession>A0A0U3CRL7</accession>
<evidence type="ECO:0000313" key="2">
    <source>
        <dbReference type="Proteomes" id="UP000067738"/>
    </source>
</evidence>
<organism evidence="1 2">
    <name type="scientific">Methanobrevibacter millerae</name>
    <dbReference type="NCBI Taxonomy" id="230361"/>
    <lineage>
        <taxon>Archaea</taxon>
        <taxon>Methanobacteriati</taxon>
        <taxon>Methanobacteriota</taxon>
        <taxon>Methanomada group</taxon>
        <taxon>Methanobacteria</taxon>
        <taxon>Methanobacteriales</taxon>
        <taxon>Methanobacteriaceae</taxon>
        <taxon>Methanobrevibacter</taxon>
    </lineage>
</organism>
<protein>
    <submittedName>
        <fullName evidence="1">Uncharacterized protein</fullName>
    </submittedName>
</protein>
<sequence length="271" mass="32147">MVLLLKSCVKMSNLKTSEEIKKQEFKDLLWNKKYFKALDFFKTNKNGVIFDKWDVHYLAEGMYKLECYKESYELHEMLFKNEPNQLEINFYERLNESWIKINEMDYDKYCECFYSNYVDETPKETIKYCPKCGNKLTIVLYGYINIGEDGLGEDYILGGCIVDDFNTLKICKKCGAKFNKYDLYGPNLEKIRSEILTKEESAKINSIYVELKDQETHGSLPIHLLKYLFKNKFGINDFEKIIDKLKLAGYLYNPIEGYIKIKKDNWEVVKE</sequence>
<dbReference type="KEGG" id="mmil:sm9_0469"/>
<evidence type="ECO:0000313" key="1">
    <source>
        <dbReference type="EMBL" id="ALT68271.1"/>
    </source>
</evidence>
<keyword evidence="2" id="KW-1185">Reference proteome</keyword>
<dbReference type="Proteomes" id="UP000067738">
    <property type="component" value="Chromosome"/>
</dbReference>
<dbReference type="AlphaFoldDB" id="A0A0U3CRL7"/>
<reference evidence="1 2" key="1">
    <citation type="submission" date="2015-04" db="EMBL/GenBank/DDBJ databases">
        <title>The complete genome sequence of the rumen methanogen Methanobrevibacter millerae SM9.</title>
        <authorList>
            <person name="Leahy S.C."/>
            <person name="Kelly W.J."/>
            <person name="Pacheco D.M."/>
            <person name="Li D."/>
            <person name="Altermann E."/>
            <person name="Attwood G.T."/>
        </authorList>
    </citation>
    <scope>NUCLEOTIDE SEQUENCE [LARGE SCALE GENOMIC DNA]</scope>
    <source>
        <strain evidence="1 2">SM9</strain>
    </source>
</reference>
<gene>
    <name evidence="1" type="ORF">sm9_0469</name>
</gene>
<proteinExistence type="predicted"/>
<dbReference type="PATRIC" id="fig|230361.4.peg.484"/>
<name>A0A0U3CRL7_9EURY</name>